<evidence type="ECO:0000313" key="3">
    <source>
        <dbReference type="Proteomes" id="UP000275777"/>
    </source>
</evidence>
<gene>
    <name evidence="2" type="ORF">NCTC9695_01471</name>
</gene>
<name>A0A447T859_CHRVL</name>
<reference evidence="2 3" key="1">
    <citation type="submission" date="2018-12" db="EMBL/GenBank/DDBJ databases">
        <authorList>
            <consortium name="Pathogen Informatics"/>
        </authorList>
    </citation>
    <scope>NUCLEOTIDE SEQUENCE [LARGE SCALE GENOMIC DNA]</scope>
    <source>
        <strain evidence="2 3">NCTC9695</strain>
    </source>
</reference>
<dbReference type="EMBL" id="LR134182">
    <property type="protein sequence ID" value="VEB41057.1"/>
    <property type="molecule type" value="Genomic_DNA"/>
</dbReference>
<dbReference type="PANTHER" id="PTHR37508">
    <property type="entry name" value="TRANSMEMBRANE PROTEIN"/>
    <property type="match status" value="1"/>
</dbReference>
<keyword evidence="1" id="KW-0175">Coiled coil</keyword>
<dbReference type="AlphaFoldDB" id="A0A447T859"/>
<protein>
    <submittedName>
        <fullName evidence="2">Uncharacterized protein</fullName>
    </submittedName>
</protein>
<accession>A0A447T859</accession>
<organism evidence="2 3">
    <name type="scientific">Chromobacterium violaceum</name>
    <dbReference type="NCBI Taxonomy" id="536"/>
    <lineage>
        <taxon>Bacteria</taxon>
        <taxon>Pseudomonadati</taxon>
        <taxon>Pseudomonadota</taxon>
        <taxon>Betaproteobacteria</taxon>
        <taxon>Neisseriales</taxon>
        <taxon>Chromobacteriaceae</taxon>
        <taxon>Chromobacterium</taxon>
    </lineage>
</organism>
<dbReference type="Proteomes" id="UP000275777">
    <property type="component" value="Chromosome"/>
</dbReference>
<sequence length="194" mass="21960">MKYLEQKLALEAEKRQALVKLAEYAAKLENYKAEISNANLSVNSLHAAVDALGKIIGSLTNASLFWDQMAAYCARMSKQKLQQSVKDLTDPELGMSEAERIACYQEQDFKVEFFNYLCQWKAVNGLSQQYLDSAANSQKKAVDYLGQSPTIDEARRKAPELAKNLEILIQSRMDTSRRLTIEMEQRKAELKVVA</sequence>
<dbReference type="PANTHER" id="PTHR37508:SF1">
    <property type="entry name" value="TRANSMEMBRANE PROTEIN"/>
    <property type="match status" value="1"/>
</dbReference>
<evidence type="ECO:0000313" key="2">
    <source>
        <dbReference type="EMBL" id="VEB41057.1"/>
    </source>
</evidence>
<evidence type="ECO:0000256" key="1">
    <source>
        <dbReference type="SAM" id="Coils"/>
    </source>
</evidence>
<feature type="coiled-coil region" evidence="1">
    <location>
        <begin position="14"/>
        <end position="48"/>
    </location>
</feature>
<proteinExistence type="predicted"/>